<keyword evidence="3" id="KW-0255">Endonuclease</keyword>
<protein>
    <submittedName>
        <fullName evidence="3">HNH restriction endonuclease</fullName>
    </submittedName>
</protein>
<dbReference type="EMBL" id="JAUSWM010000001">
    <property type="protein sequence ID" value="MDQ0481076.1"/>
    <property type="molecule type" value="Genomic_DNA"/>
</dbReference>
<evidence type="ECO:0000313" key="4">
    <source>
        <dbReference type="Proteomes" id="UP001226720"/>
    </source>
</evidence>
<keyword evidence="4" id="KW-1185">Reference proteome</keyword>
<proteinExistence type="predicted"/>
<dbReference type="Proteomes" id="UP001226720">
    <property type="component" value="Unassembled WGS sequence"/>
</dbReference>
<dbReference type="InterPro" id="IPR002711">
    <property type="entry name" value="HNH"/>
</dbReference>
<reference evidence="3" key="1">
    <citation type="submission" date="2023-07" db="EMBL/GenBank/DDBJ databases">
        <title>Genomic Encyclopedia of Type Strains, Phase IV (KMG-IV): sequencing the most valuable type-strain genomes for metagenomic binning, comparative biology and taxonomic classification.</title>
        <authorList>
            <person name="Goeker M."/>
        </authorList>
    </citation>
    <scope>NUCLEOTIDE SEQUENCE [LARGE SCALE GENOMIC DNA]</scope>
    <source>
        <strain evidence="3">JSM 076093</strain>
    </source>
</reference>
<organism evidence="3 4">
    <name type="scientific">Guptibacillus hwajinpoensis</name>
    <dbReference type="NCBI Taxonomy" id="208199"/>
    <lineage>
        <taxon>Bacteria</taxon>
        <taxon>Bacillati</taxon>
        <taxon>Bacillota</taxon>
        <taxon>Bacilli</taxon>
        <taxon>Bacillales</taxon>
        <taxon>Guptibacillaceae</taxon>
        <taxon>Guptibacillus</taxon>
    </lineage>
</organism>
<comment type="caution">
    <text evidence="3">The sequence shown here is derived from an EMBL/GenBank/DDBJ whole genome shotgun (WGS) entry which is preliminary data.</text>
</comment>
<evidence type="ECO:0000313" key="3">
    <source>
        <dbReference type="EMBL" id="MDQ0481076.1"/>
    </source>
</evidence>
<feature type="domain" description="DUF3427" evidence="2">
    <location>
        <begin position="5"/>
        <end position="116"/>
    </location>
</feature>
<gene>
    <name evidence="3" type="ORF">QO000_000029</name>
</gene>
<dbReference type="InterPro" id="IPR003615">
    <property type="entry name" value="HNH_nuc"/>
</dbReference>
<name>A0ABU0JXV7_9BACL</name>
<sequence>MPSPFIVGHSYSRKDVYRVLKVSENKQGGNWNTGYTTYKNDVFIFANINSAGRTGHNYDNKFIGDDLQWFSKNTHSLKSPTIQRMLDPNNFVYIFTREDSNNVNFKYQGIGRVKEKVDTRPVKVLWEFYNPNGTNIVKLPEEIFNSDLYFEGSTKKITVNVYERNPVARKKCIEYYGVSCIICGFDFKKKYGDIGESFIHIHHLKELSEIREEYEINPIKDLRPVCPNCHAMLHRRKPSFTIEELRVKIDLNFNG</sequence>
<dbReference type="Pfam" id="PF11907">
    <property type="entry name" value="DUF3427"/>
    <property type="match status" value="1"/>
</dbReference>
<dbReference type="GO" id="GO:0004519">
    <property type="term" value="F:endonuclease activity"/>
    <property type="evidence" value="ECO:0007669"/>
    <property type="project" value="UniProtKB-KW"/>
</dbReference>
<feature type="domain" description="HNH" evidence="1">
    <location>
        <begin position="180"/>
        <end position="236"/>
    </location>
</feature>
<dbReference type="InterPro" id="IPR021835">
    <property type="entry name" value="DUF3427"/>
</dbReference>
<evidence type="ECO:0000259" key="1">
    <source>
        <dbReference type="Pfam" id="PF01844"/>
    </source>
</evidence>
<evidence type="ECO:0000259" key="2">
    <source>
        <dbReference type="Pfam" id="PF11907"/>
    </source>
</evidence>
<keyword evidence="3" id="KW-0378">Hydrolase</keyword>
<accession>A0ABU0JXV7</accession>
<keyword evidence="3" id="KW-0540">Nuclease</keyword>
<dbReference type="RefSeq" id="WP_301551820.1">
    <property type="nucleotide sequence ID" value="NZ_JAQRMZ010000005.1"/>
</dbReference>
<dbReference type="Pfam" id="PF01844">
    <property type="entry name" value="HNH"/>
    <property type="match status" value="1"/>
</dbReference>
<dbReference type="GeneID" id="301327365"/>
<dbReference type="CDD" id="cd00085">
    <property type="entry name" value="HNHc"/>
    <property type="match status" value="1"/>
</dbReference>